<keyword evidence="2" id="KW-0812">Transmembrane</keyword>
<reference evidence="5" key="1">
    <citation type="submission" date="2017-04" db="EMBL/GenBank/DDBJ databases">
        <authorList>
            <person name="Varghese N."/>
            <person name="Submissions S."/>
        </authorList>
    </citation>
    <scope>NUCLEOTIDE SEQUENCE [LARGE SCALE GENOMIC DNA]</scope>
</reference>
<dbReference type="OrthoDB" id="9815989at2"/>
<dbReference type="SUPFAM" id="SSF51905">
    <property type="entry name" value="FAD/NAD(P)-binding domain"/>
    <property type="match status" value="1"/>
</dbReference>
<organism evidence="4 5">
    <name type="scientific">Pseudidiomarina planktonica</name>
    <dbReference type="NCBI Taxonomy" id="1323738"/>
    <lineage>
        <taxon>Bacteria</taxon>
        <taxon>Pseudomonadati</taxon>
        <taxon>Pseudomonadota</taxon>
        <taxon>Gammaproteobacteria</taxon>
        <taxon>Alteromonadales</taxon>
        <taxon>Idiomarinaceae</taxon>
        <taxon>Pseudidiomarina</taxon>
    </lineage>
</organism>
<dbReference type="EMBL" id="FXWH01000001">
    <property type="protein sequence ID" value="SMQ61803.1"/>
    <property type="molecule type" value="Genomic_DNA"/>
</dbReference>
<keyword evidence="5" id="KW-1185">Reference proteome</keyword>
<dbReference type="Pfam" id="PF01266">
    <property type="entry name" value="DAO"/>
    <property type="match status" value="1"/>
</dbReference>
<evidence type="ECO:0000313" key="4">
    <source>
        <dbReference type="EMBL" id="SMQ61803.1"/>
    </source>
</evidence>
<keyword evidence="2" id="KW-1133">Transmembrane helix</keyword>
<dbReference type="Proteomes" id="UP000194450">
    <property type="component" value="Unassembled WGS sequence"/>
</dbReference>
<keyword evidence="1" id="KW-0560">Oxidoreductase</keyword>
<dbReference type="InterPro" id="IPR006076">
    <property type="entry name" value="FAD-dep_OxRdtase"/>
</dbReference>
<evidence type="ECO:0000313" key="5">
    <source>
        <dbReference type="Proteomes" id="UP000194450"/>
    </source>
</evidence>
<dbReference type="InterPro" id="IPR036188">
    <property type="entry name" value="FAD/NAD-bd_sf"/>
</dbReference>
<proteinExistence type="predicted"/>
<dbReference type="Gene3D" id="3.30.9.10">
    <property type="entry name" value="D-Amino Acid Oxidase, subunit A, domain 2"/>
    <property type="match status" value="1"/>
</dbReference>
<evidence type="ECO:0000256" key="1">
    <source>
        <dbReference type="ARBA" id="ARBA00023002"/>
    </source>
</evidence>
<accession>A0A1Y6ENP9</accession>
<protein>
    <submittedName>
        <fullName evidence="4">L-2-hydroxyglutarate oxidase LhgO</fullName>
    </submittedName>
</protein>
<dbReference type="GO" id="GO:0016491">
    <property type="term" value="F:oxidoreductase activity"/>
    <property type="evidence" value="ECO:0007669"/>
    <property type="project" value="UniProtKB-KW"/>
</dbReference>
<dbReference type="RefSeq" id="WP_086433783.1">
    <property type="nucleotide sequence ID" value="NZ_FXWH01000001.1"/>
</dbReference>
<evidence type="ECO:0000259" key="3">
    <source>
        <dbReference type="Pfam" id="PF01266"/>
    </source>
</evidence>
<gene>
    <name evidence="4" type="ORF">SAMN06297229_0616</name>
</gene>
<sequence>MSKIKSTHFFDAVVIGGGFYGASIAAYLVEVIGLKKVAIIEKEKALMQRASYNNQARVHNGYHYPRSYTTAYRSRTNLPKFLNKWGFSVKTDFKKLYAIATRNSKVTPKQFERFCNEIGAPIKIADSSDRKQFNSKLIEEVFEVEEFAFDSSQLRQFAEKELKDLNVNVMLDTSCTQIINDGFNIYKCIVESAGQKNTGNGHAIWTSKIFNCTYSGLNQIKGEFEGVKTRVKHELTEMALIVPPDGFSDIGITVMDGPFFSTMPFPARQLHSMSHVRYTPHTSWEDDADINPYQRLERFRPQSRFDRMRRDIMRYIPSFCDAKYVDSLLELKTVLVKNEVDDGRPILFEKDAKLPGVYSILGGKIDNIFDIIEKLDSELRD</sequence>
<keyword evidence="2" id="KW-0472">Membrane</keyword>
<feature type="domain" description="FAD dependent oxidoreductase" evidence="3">
    <location>
        <begin position="11"/>
        <end position="323"/>
    </location>
</feature>
<evidence type="ECO:0000256" key="2">
    <source>
        <dbReference type="SAM" id="Phobius"/>
    </source>
</evidence>
<feature type="transmembrane region" description="Helical" evidence="2">
    <location>
        <begin position="12"/>
        <end position="34"/>
    </location>
</feature>
<name>A0A1Y6ENP9_9GAMM</name>
<dbReference type="Gene3D" id="3.50.50.60">
    <property type="entry name" value="FAD/NAD(P)-binding domain"/>
    <property type="match status" value="1"/>
</dbReference>
<dbReference type="AlphaFoldDB" id="A0A1Y6ENP9"/>